<keyword evidence="3" id="KW-1185">Reference proteome</keyword>
<dbReference type="Proteomes" id="UP000198736">
    <property type="component" value="Unassembled WGS sequence"/>
</dbReference>
<dbReference type="InterPro" id="IPR050491">
    <property type="entry name" value="AmpC-like"/>
</dbReference>
<dbReference type="SUPFAM" id="SSF56601">
    <property type="entry name" value="beta-lactamase/transpeptidase-like"/>
    <property type="match status" value="1"/>
</dbReference>
<evidence type="ECO:0000313" key="2">
    <source>
        <dbReference type="EMBL" id="CUS36450.1"/>
    </source>
</evidence>
<dbReference type="OrthoDB" id="2851198at2"/>
<dbReference type="EMBL" id="CZPZ01000016">
    <property type="protein sequence ID" value="CUS36450.1"/>
    <property type="molecule type" value="Genomic_DNA"/>
</dbReference>
<dbReference type="PANTHER" id="PTHR46825:SF15">
    <property type="entry name" value="BETA-LACTAMASE-RELATED DOMAIN-CONTAINING PROTEIN"/>
    <property type="match status" value="1"/>
</dbReference>
<sequence>MENALSEKLKDFDIDVEQLLKDWNAPGVGVGIVVDDKLAFAKGYGYRDYEKHLPFTPATLCPIASNTKLFTAVAAGLLVAEGKLTWDMPVRDAVPRIRFYNDALNNTVTLRDMLAHRTGITRHDTIWYEAEFSRKELFERLKYLEPQAPLRQTFLYNNLMYAAVGYLIELQTGQTWEEFVRERILNPLDMSSTVYTIADMLKQSDYVVPFTEKRDTSEIYKIPYYEEMGGVAPGGAIIGNIQDMSRWLIALMNEGTYLGREVLPRHVLKATLDQLSHFPTC</sequence>
<reference evidence="3" key="1">
    <citation type="submission" date="2015-10" db="EMBL/GenBank/DDBJ databases">
        <authorList>
            <person name="Luecker S."/>
            <person name="Luecker S."/>
        </authorList>
    </citation>
    <scope>NUCLEOTIDE SEQUENCE [LARGE SCALE GENOMIC DNA]</scope>
</reference>
<organism evidence="2 3">
    <name type="scientific">Candidatus Nitrospira nitrificans</name>
    <dbReference type="NCBI Taxonomy" id="1742973"/>
    <lineage>
        <taxon>Bacteria</taxon>
        <taxon>Pseudomonadati</taxon>
        <taxon>Nitrospirota</taxon>
        <taxon>Nitrospiria</taxon>
        <taxon>Nitrospirales</taxon>
        <taxon>Nitrospiraceae</taxon>
        <taxon>Nitrospira</taxon>
    </lineage>
</organism>
<dbReference type="RefSeq" id="WP_090898043.1">
    <property type="nucleotide sequence ID" value="NZ_CZPZ01000016.1"/>
</dbReference>
<accession>A0A0S4LMY4</accession>
<protein>
    <submittedName>
        <fullName evidence="2">Penicillin-binding protein, beta-lactamase class C</fullName>
    </submittedName>
</protein>
<dbReference type="Pfam" id="PF00144">
    <property type="entry name" value="Beta-lactamase"/>
    <property type="match status" value="1"/>
</dbReference>
<feature type="domain" description="Beta-lactamase-related" evidence="1">
    <location>
        <begin position="16"/>
        <end position="262"/>
    </location>
</feature>
<dbReference type="STRING" id="1742973.COMA2_230040"/>
<gene>
    <name evidence="2" type="ORF">COMA2_230040</name>
</gene>
<evidence type="ECO:0000313" key="3">
    <source>
        <dbReference type="Proteomes" id="UP000198736"/>
    </source>
</evidence>
<dbReference type="AlphaFoldDB" id="A0A0S4LMY4"/>
<dbReference type="PANTHER" id="PTHR46825">
    <property type="entry name" value="D-ALANYL-D-ALANINE-CARBOXYPEPTIDASE/ENDOPEPTIDASE AMPH"/>
    <property type="match status" value="1"/>
</dbReference>
<dbReference type="Gene3D" id="3.40.710.10">
    <property type="entry name" value="DD-peptidase/beta-lactamase superfamily"/>
    <property type="match status" value="1"/>
</dbReference>
<dbReference type="InterPro" id="IPR012338">
    <property type="entry name" value="Beta-lactam/transpept-like"/>
</dbReference>
<name>A0A0S4LMY4_9BACT</name>
<proteinExistence type="predicted"/>
<evidence type="ECO:0000259" key="1">
    <source>
        <dbReference type="Pfam" id="PF00144"/>
    </source>
</evidence>
<dbReference type="InterPro" id="IPR001466">
    <property type="entry name" value="Beta-lactam-related"/>
</dbReference>